<dbReference type="SUPFAM" id="SSF48403">
    <property type="entry name" value="Ankyrin repeat"/>
    <property type="match status" value="1"/>
</dbReference>
<dbReference type="PROSITE" id="PS50088">
    <property type="entry name" value="ANK_REPEAT"/>
    <property type="match status" value="1"/>
</dbReference>
<protein>
    <submittedName>
        <fullName evidence="2">Uncharacterized protein</fullName>
    </submittedName>
</protein>
<dbReference type="InterPro" id="IPR036770">
    <property type="entry name" value="Ankyrin_rpt-contain_sf"/>
</dbReference>
<evidence type="ECO:0000313" key="3">
    <source>
        <dbReference type="Proteomes" id="UP000683360"/>
    </source>
</evidence>
<feature type="repeat" description="ANK" evidence="1">
    <location>
        <begin position="78"/>
        <end position="111"/>
    </location>
</feature>
<comment type="caution">
    <text evidence="2">The sequence shown here is derived from an EMBL/GenBank/DDBJ whole genome shotgun (WGS) entry which is preliminary data.</text>
</comment>
<dbReference type="InterPro" id="IPR002110">
    <property type="entry name" value="Ankyrin_rpt"/>
</dbReference>
<gene>
    <name evidence="2" type="ORF">MEDL_43975</name>
</gene>
<dbReference type="EMBL" id="CAJPWZ010002131">
    <property type="protein sequence ID" value="CAG2231084.1"/>
    <property type="molecule type" value="Genomic_DNA"/>
</dbReference>
<dbReference type="PROSITE" id="PS50297">
    <property type="entry name" value="ANK_REP_REGION"/>
    <property type="match status" value="1"/>
</dbReference>
<organism evidence="2 3">
    <name type="scientific">Mytilus edulis</name>
    <name type="common">Blue mussel</name>
    <dbReference type="NCBI Taxonomy" id="6550"/>
    <lineage>
        <taxon>Eukaryota</taxon>
        <taxon>Metazoa</taxon>
        <taxon>Spiralia</taxon>
        <taxon>Lophotrochozoa</taxon>
        <taxon>Mollusca</taxon>
        <taxon>Bivalvia</taxon>
        <taxon>Autobranchia</taxon>
        <taxon>Pteriomorphia</taxon>
        <taxon>Mytilida</taxon>
        <taxon>Mytiloidea</taxon>
        <taxon>Mytilidae</taxon>
        <taxon>Mytilinae</taxon>
        <taxon>Mytilus</taxon>
    </lineage>
</organism>
<evidence type="ECO:0000256" key="1">
    <source>
        <dbReference type="PROSITE-ProRule" id="PRU00023"/>
    </source>
</evidence>
<keyword evidence="3" id="KW-1185">Reference proteome</keyword>
<keyword evidence="1" id="KW-0040">ANK repeat</keyword>
<accession>A0A8S3TC65</accession>
<name>A0A8S3TC65_MYTED</name>
<proteinExistence type="predicted"/>
<dbReference type="Proteomes" id="UP000683360">
    <property type="component" value="Unassembled WGS sequence"/>
</dbReference>
<evidence type="ECO:0000313" key="2">
    <source>
        <dbReference type="EMBL" id="CAG2231084.1"/>
    </source>
</evidence>
<dbReference type="Gene3D" id="1.25.40.20">
    <property type="entry name" value="Ankyrin repeat-containing domain"/>
    <property type="match status" value="1"/>
</dbReference>
<reference evidence="2" key="1">
    <citation type="submission" date="2021-03" db="EMBL/GenBank/DDBJ databases">
        <authorList>
            <person name="Bekaert M."/>
        </authorList>
    </citation>
    <scope>NUCLEOTIDE SEQUENCE</scope>
</reference>
<sequence length="205" mass="22940">MDITNIFQAIIECNDNTPSTTLKAIKNGEDVNIVSETGESFLHVIAKRYSGEHDVPYLLPVLFQLSNAGIKTNVKNQDGETALHLAVKKTRMQILVRALIMIGVDPKIQNTNGEEIKDLIDEVERGTQICVDLLYPGLWNAVDKGDDDLVLRLVNSWCNLEEIKNGKPLLNLVHLNLIEKTANMIEKSSKTMKLVYASLAKDKKR</sequence>
<dbReference type="AlphaFoldDB" id="A0A8S3TC65"/>
<dbReference type="Pfam" id="PF12796">
    <property type="entry name" value="Ank_2"/>
    <property type="match status" value="1"/>
</dbReference>
<dbReference type="OrthoDB" id="432281at2759"/>